<keyword evidence="2" id="KW-1185">Reference proteome</keyword>
<reference evidence="1 2" key="1">
    <citation type="journal article" date="2016" name="Mol. Biol. Evol.">
        <title>Comparative Genomics of Early-Diverging Mushroom-Forming Fungi Provides Insights into the Origins of Lignocellulose Decay Capabilities.</title>
        <authorList>
            <person name="Nagy L.G."/>
            <person name="Riley R."/>
            <person name="Tritt A."/>
            <person name="Adam C."/>
            <person name="Daum C."/>
            <person name="Floudas D."/>
            <person name="Sun H."/>
            <person name="Yadav J.S."/>
            <person name="Pangilinan J."/>
            <person name="Larsson K.H."/>
            <person name="Matsuura K."/>
            <person name="Barry K."/>
            <person name="Labutti K."/>
            <person name="Kuo R."/>
            <person name="Ohm R.A."/>
            <person name="Bhattacharya S.S."/>
            <person name="Shirouzu T."/>
            <person name="Yoshinaga Y."/>
            <person name="Martin F.M."/>
            <person name="Grigoriev I.V."/>
            <person name="Hibbett D.S."/>
        </authorList>
    </citation>
    <scope>NUCLEOTIDE SEQUENCE [LARGE SCALE GENOMIC DNA]</scope>
    <source>
        <strain evidence="1 2">93-53</strain>
    </source>
</reference>
<dbReference type="AlphaFoldDB" id="A0A165DMW6"/>
<sequence length="120" mass="13860">MVNEPVSRIRSAMAPNVRIAYIDMPPPAAGLDDATPTLWEATPPYRRPTYDRYLIARLQWSNVARFSASCEDAFQNSERCCRLHRRCKKAMQEVTTEKCGTQRERRCELEGNKATKDEHQ</sequence>
<dbReference type="InParanoid" id="A0A165DMW6"/>
<gene>
    <name evidence="1" type="ORF">LAESUDRAFT_727180</name>
</gene>
<protein>
    <submittedName>
        <fullName evidence="1">Uncharacterized protein</fullName>
    </submittedName>
</protein>
<dbReference type="Proteomes" id="UP000076871">
    <property type="component" value="Unassembled WGS sequence"/>
</dbReference>
<dbReference type="GeneID" id="63826207"/>
<evidence type="ECO:0000313" key="1">
    <source>
        <dbReference type="EMBL" id="KZT05231.1"/>
    </source>
</evidence>
<evidence type="ECO:0000313" key="2">
    <source>
        <dbReference type="Proteomes" id="UP000076871"/>
    </source>
</evidence>
<organism evidence="1 2">
    <name type="scientific">Laetiporus sulphureus 93-53</name>
    <dbReference type="NCBI Taxonomy" id="1314785"/>
    <lineage>
        <taxon>Eukaryota</taxon>
        <taxon>Fungi</taxon>
        <taxon>Dikarya</taxon>
        <taxon>Basidiomycota</taxon>
        <taxon>Agaricomycotina</taxon>
        <taxon>Agaricomycetes</taxon>
        <taxon>Polyporales</taxon>
        <taxon>Laetiporus</taxon>
    </lineage>
</organism>
<dbReference type="EMBL" id="KV427631">
    <property type="protein sequence ID" value="KZT05231.1"/>
    <property type="molecule type" value="Genomic_DNA"/>
</dbReference>
<accession>A0A165DMW6</accession>
<name>A0A165DMW6_9APHY</name>
<proteinExistence type="predicted"/>
<dbReference type="RefSeq" id="XP_040762971.1">
    <property type="nucleotide sequence ID" value="XM_040909178.1"/>
</dbReference>